<comment type="caution">
    <text evidence="1">The sequence shown here is derived from an EMBL/GenBank/DDBJ whole genome shotgun (WGS) entry which is preliminary data.</text>
</comment>
<dbReference type="EMBL" id="CAJOBI010370560">
    <property type="protein sequence ID" value="CAF5229476.1"/>
    <property type="molecule type" value="Genomic_DNA"/>
</dbReference>
<sequence length="83" mass="9950">SWWYYKGLGYGVKQWIARPDIFPSELEGLNEELNNFPLVAHNRYWSSDTIYLNKYNFVIDYFNLKSLPLSNDSFWIDLFNNST</sequence>
<organism evidence="1 2">
    <name type="scientific">Rotaria magnacalcarata</name>
    <dbReference type="NCBI Taxonomy" id="392030"/>
    <lineage>
        <taxon>Eukaryota</taxon>
        <taxon>Metazoa</taxon>
        <taxon>Spiralia</taxon>
        <taxon>Gnathifera</taxon>
        <taxon>Rotifera</taxon>
        <taxon>Eurotatoria</taxon>
        <taxon>Bdelloidea</taxon>
        <taxon>Philodinida</taxon>
        <taxon>Philodinidae</taxon>
        <taxon>Rotaria</taxon>
    </lineage>
</organism>
<feature type="non-terminal residue" evidence="1">
    <location>
        <position position="1"/>
    </location>
</feature>
<reference evidence="1" key="1">
    <citation type="submission" date="2021-02" db="EMBL/GenBank/DDBJ databases">
        <authorList>
            <person name="Nowell W R."/>
        </authorList>
    </citation>
    <scope>NUCLEOTIDE SEQUENCE</scope>
</reference>
<feature type="non-terminal residue" evidence="1">
    <location>
        <position position="83"/>
    </location>
</feature>
<name>A0A8S3KEL4_9BILA</name>
<evidence type="ECO:0000313" key="2">
    <source>
        <dbReference type="Proteomes" id="UP000676336"/>
    </source>
</evidence>
<dbReference type="Proteomes" id="UP000676336">
    <property type="component" value="Unassembled WGS sequence"/>
</dbReference>
<gene>
    <name evidence="1" type="ORF">SMN809_LOCUS86396</name>
</gene>
<dbReference type="AlphaFoldDB" id="A0A8S3KEL4"/>
<proteinExistence type="predicted"/>
<accession>A0A8S3KEL4</accession>
<protein>
    <submittedName>
        <fullName evidence="1">Uncharacterized protein</fullName>
    </submittedName>
</protein>
<evidence type="ECO:0000313" key="1">
    <source>
        <dbReference type="EMBL" id="CAF5229476.1"/>
    </source>
</evidence>